<evidence type="ECO:0000256" key="4">
    <source>
        <dbReference type="ARBA" id="ARBA00023239"/>
    </source>
</evidence>
<accession>A0A0L0K4H1</accession>
<dbReference type="Proteomes" id="UP000037151">
    <property type="component" value="Unassembled WGS sequence"/>
</dbReference>
<comment type="caution">
    <text evidence="6">The sequence shown here is derived from an EMBL/GenBank/DDBJ whole genome shotgun (WGS) entry which is preliminary data.</text>
</comment>
<gene>
    <name evidence="6" type="ORF">IQ63_21485</name>
</gene>
<dbReference type="SUPFAM" id="SSF51569">
    <property type="entry name" value="Aldolase"/>
    <property type="match status" value="1"/>
</dbReference>
<dbReference type="OrthoDB" id="9805177at2"/>
<evidence type="ECO:0000313" key="7">
    <source>
        <dbReference type="Proteomes" id="UP000037151"/>
    </source>
</evidence>
<evidence type="ECO:0000313" key="6">
    <source>
        <dbReference type="EMBL" id="KND32731.1"/>
    </source>
</evidence>
<evidence type="ECO:0000256" key="3">
    <source>
        <dbReference type="ARBA" id="ARBA00011233"/>
    </source>
</evidence>
<dbReference type="InterPro" id="IPR013785">
    <property type="entry name" value="Aldolase_TIM"/>
</dbReference>
<dbReference type="PANTHER" id="PTHR30246:SF1">
    <property type="entry name" value="2-DEHYDRO-3-DEOXY-6-PHOSPHOGALACTONATE ALDOLASE-RELATED"/>
    <property type="match status" value="1"/>
</dbReference>
<organism evidence="6 7">
    <name type="scientific">Streptomyces acidiscabies</name>
    <dbReference type="NCBI Taxonomy" id="42234"/>
    <lineage>
        <taxon>Bacteria</taxon>
        <taxon>Bacillati</taxon>
        <taxon>Actinomycetota</taxon>
        <taxon>Actinomycetes</taxon>
        <taxon>Kitasatosporales</taxon>
        <taxon>Streptomycetaceae</taxon>
        <taxon>Streptomyces</taxon>
    </lineage>
</organism>
<comment type="subunit">
    <text evidence="3">Homotrimer.</text>
</comment>
<dbReference type="PROSITE" id="PS00160">
    <property type="entry name" value="ALDOLASE_KDPG_KHG_2"/>
    <property type="match status" value="1"/>
</dbReference>
<dbReference type="InterPro" id="IPR031338">
    <property type="entry name" value="KDPG/KHG_AS_2"/>
</dbReference>
<evidence type="ECO:0000256" key="1">
    <source>
        <dbReference type="ARBA" id="ARBA00004761"/>
    </source>
</evidence>
<reference evidence="7" key="1">
    <citation type="submission" date="2014-07" db="EMBL/GenBank/DDBJ databases">
        <title>Genome sequencing of plant-pathogenic Streptomyces species.</title>
        <authorList>
            <person name="Harrison J."/>
            <person name="Sapp M."/>
            <person name="Thwaites R."/>
            <person name="Studholme D.J."/>
        </authorList>
    </citation>
    <scope>NUCLEOTIDE SEQUENCE [LARGE SCALE GENOMIC DNA]</scope>
    <source>
        <strain evidence="7">NCPPB 4445</strain>
    </source>
</reference>
<dbReference type="Gene3D" id="3.20.20.70">
    <property type="entry name" value="Aldolase class I"/>
    <property type="match status" value="1"/>
</dbReference>
<dbReference type="Pfam" id="PF01081">
    <property type="entry name" value="Aldolase"/>
    <property type="match status" value="1"/>
</dbReference>
<evidence type="ECO:0000256" key="5">
    <source>
        <dbReference type="ARBA" id="ARBA00023277"/>
    </source>
</evidence>
<comment type="similarity">
    <text evidence="2">Belongs to the KHG/KDPG aldolase family.</text>
</comment>
<comment type="pathway">
    <text evidence="1">Carbohydrate acid metabolism.</text>
</comment>
<dbReference type="RefSeq" id="WP_050372096.1">
    <property type="nucleotide sequence ID" value="NZ_KQ257822.1"/>
</dbReference>
<sequence>MVTKFAALESITRTGALLIVRLDSAEEALAVSEAAIEGGVRAVEITLSVPGALGVISALASRYGDEVLVGAGTVLDAQSAFACVQAGARLLVSPNLEPEMIATANRYQAVTVSGAFTPTEIVRTMEAGADIVKLFPAEFSGGPAYVRTVRAPLPQAPIMPTGGVTPENVKEWFDAGVVAVGVGSFVTKAARVDGDYRRVTEAASVMLQAIEGARA</sequence>
<dbReference type="CDD" id="cd00452">
    <property type="entry name" value="KDPG_aldolase"/>
    <property type="match status" value="1"/>
</dbReference>
<evidence type="ECO:0000256" key="2">
    <source>
        <dbReference type="ARBA" id="ARBA00006906"/>
    </source>
</evidence>
<dbReference type="GO" id="GO:0016829">
    <property type="term" value="F:lyase activity"/>
    <property type="evidence" value="ECO:0007669"/>
    <property type="project" value="UniProtKB-KW"/>
</dbReference>
<dbReference type="NCBIfam" id="TIGR01182">
    <property type="entry name" value="eda"/>
    <property type="match status" value="1"/>
</dbReference>
<dbReference type="AlphaFoldDB" id="A0A0L0K4H1"/>
<proteinExistence type="inferred from homology"/>
<dbReference type="EMBL" id="JPPY01000132">
    <property type="protein sequence ID" value="KND32731.1"/>
    <property type="molecule type" value="Genomic_DNA"/>
</dbReference>
<keyword evidence="4" id="KW-0456">Lyase</keyword>
<dbReference type="PATRIC" id="fig|42234.21.peg.4441"/>
<protein>
    <submittedName>
        <fullName evidence="6">Membrane protein</fullName>
    </submittedName>
</protein>
<keyword evidence="5" id="KW-0119">Carbohydrate metabolism</keyword>
<name>A0A0L0K4H1_9ACTN</name>
<dbReference type="InterPro" id="IPR000887">
    <property type="entry name" value="Aldlse_KDPG_KHG"/>
</dbReference>
<dbReference type="PANTHER" id="PTHR30246">
    <property type="entry name" value="2-KETO-3-DEOXY-6-PHOSPHOGLUCONATE ALDOLASE"/>
    <property type="match status" value="1"/>
</dbReference>